<dbReference type="Proteomes" id="UP000389128">
    <property type="component" value="Unassembled WGS sequence"/>
</dbReference>
<gene>
    <name evidence="1" type="ORF">ETQ85_24240</name>
</gene>
<proteinExistence type="predicted"/>
<protein>
    <submittedName>
        <fullName evidence="1">Uncharacterized protein</fullName>
    </submittedName>
</protein>
<dbReference type="RefSeq" id="WP_148581585.1">
    <property type="nucleotide sequence ID" value="NZ_SDKK01000041.1"/>
</dbReference>
<accession>A0A6C2CDA8</accession>
<dbReference type="AlphaFoldDB" id="A0A6C2CDA8"/>
<dbReference type="EMBL" id="SDKK01000041">
    <property type="protein sequence ID" value="TYC51403.1"/>
    <property type="molecule type" value="Genomic_DNA"/>
</dbReference>
<dbReference type="OrthoDB" id="8536993at2"/>
<evidence type="ECO:0000313" key="1">
    <source>
        <dbReference type="EMBL" id="TYC51403.1"/>
    </source>
</evidence>
<organism evidence="1 2">
    <name type="scientific">Zoogloea oleivorans</name>
    <dbReference type="NCBI Taxonomy" id="1552750"/>
    <lineage>
        <taxon>Bacteria</taxon>
        <taxon>Pseudomonadati</taxon>
        <taxon>Pseudomonadota</taxon>
        <taxon>Betaproteobacteria</taxon>
        <taxon>Rhodocyclales</taxon>
        <taxon>Zoogloeaceae</taxon>
        <taxon>Zoogloea</taxon>
    </lineage>
</organism>
<reference evidence="1 2" key="1">
    <citation type="submission" date="2019-01" db="EMBL/GenBank/DDBJ databases">
        <title>Zoogloea oleivorans genome sequencing and assembly.</title>
        <authorList>
            <person name="Tancsics A."/>
            <person name="Farkas M."/>
            <person name="Kriszt B."/>
            <person name="Maroti G."/>
            <person name="Horvath B."/>
        </authorList>
    </citation>
    <scope>NUCLEOTIDE SEQUENCE [LARGE SCALE GENOMIC DNA]</scope>
    <source>
        <strain evidence="1 2">Buc</strain>
    </source>
</reference>
<evidence type="ECO:0000313" key="2">
    <source>
        <dbReference type="Proteomes" id="UP000389128"/>
    </source>
</evidence>
<keyword evidence="2" id="KW-1185">Reference proteome</keyword>
<comment type="caution">
    <text evidence="1">The sequence shown here is derived from an EMBL/GenBank/DDBJ whole genome shotgun (WGS) entry which is preliminary data.</text>
</comment>
<name>A0A6C2CDA8_9RHOO</name>
<sequence>MFQTHRSAIFPVQYDPNVSLWNWVELGVDAPFFMLEIASQTEDGDFVTHRMTSNINVLRDHAGTSDAGVLKRVFLLSPGDVNGSDAFQLDALDSVCSSPNNSINMLFKLTDGRTLHFSLGEDQLDESHYTVQVFKRVPETT</sequence>